<comment type="caution">
    <text evidence="4">The sequence shown here is derived from an EMBL/GenBank/DDBJ whole genome shotgun (WGS) entry which is preliminary data.</text>
</comment>
<feature type="region of interest" description="Disordered" evidence="1">
    <location>
        <begin position="423"/>
        <end position="464"/>
    </location>
</feature>
<keyword evidence="2" id="KW-1133">Transmembrane helix</keyword>
<dbReference type="GeneID" id="39584809"/>
<keyword evidence="2" id="KW-0472">Membrane</keyword>
<accession>A0A427Y9C0</accession>
<feature type="compositionally biased region" description="Basic and acidic residues" evidence="1">
    <location>
        <begin position="647"/>
        <end position="657"/>
    </location>
</feature>
<proteinExistence type="predicted"/>
<feature type="region of interest" description="Disordered" evidence="1">
    <location>
        <begin position="600"/>
        <end position="740"/>
    </location>
</feature>
<protein>
    <recommendedName>
        <fullName evidence="6">Mid2 domain-containing protein</fullName>
    </recommendedName>
</protein>
<feature type="signal peptide" evidence="3">
    <location>
        <begin position="1"/>
        <end position="24"/>
    </location>
</feature>
<feature type="compositionally biased region" description="Low complexity" evidence="1">
    <location>
        <begin position="320"/>
        <end position="339"/>
    </location>
</feature>
<feature type="chain" id="PRO_5019211197" description="Mid2 domain-containing protein" evidence="3">
    <location>
        <begin position="25"/>
        <end position="740"/>
    </location>
</feature>
<keyword evidence="2" id="KW-0812">Transmembrane</keyword>
<dbReference type="AlphaFoldDB" id="A0A427Y9C0"/>
<sequence>MFHKGMFCWVWYAVLAACLGTARAGYLTVNMDDPVQCGNANVSWYGDTGPYHLLLTPTTFVSHGYNQWIATIPNGTNSYTLPINQPAGLQFMLTVWGNGGIEYAGTTTVLTVGSSPTGDSSCFLSDSAINSLYTFAFNITNPNSLPPQCSNMSITWPTSLESAITDTRRSVPGDDETEEVSINLNLARDVAAVDSTNVLDDMSSSNKSSGNTTVPPTIFGIIPLGNSFSLPITYSKTSKFADGLPASSLSDTPTTWTSQGITHMNWTINLAKGTRFILVAGIGSLEEWASGGSSEMMTVGQGDSACLSSSGAVPSVTADSTSGSVGPTDDSSTSTPKRSTSSIGIILACVFSALGTFLMCMVLWWCCRIRKHRQRAVKAGLTKPSIVNLATFGKMDRKRGPNRNIARYSPGHGHGADTQLDLIGNEHDSIDGGTPPPGTAGSRRLPNITTSPTPRPISAVSGMEYPSPSSSADFREVTPYIHAAQASNVSMRSATMYEEPPYSYQYATSPLSSPVLRNMSFDRVSDLRNSGADFIGRQASIDGLVSYPPLAHTPAESTTGIARRGPLVLHDPTGADHDSDEEEANPVNVAEFKRETLAHLGSAPSSPTIGASGQPVPPPRRRRSQPAEYVVHRDAGRVAGTGPSSRRVFELPPRYEELMWDDEDESPAGTVAPGTRTGTSSATGGSTPLTPGPPVSLHGVSGPQGSAPPSPLALRSRPTSVPTSPVTAMPSQEDRDTTGR</sequence>
<evidence type="ECO:0000313" key="5">
    <source>
        <dbReference type="Proteomes" id="UP000279236"/>
    </source>
</evidence>
<feature type="region of interest" description="Disordered" evidence="1">
    <location>
        <begin position="310"/>
        <end position="339"/>
    </location>
</feature>
<dbReference type="OrthoDB" id="2591431at2759"/>
<evidence type="ECO:0000256" key="1">
    <source>
        <dbReference type="SAM" id="MobiDB-lite"/>
    </source>
</evidence>
<gene>
    <name evidence="4" type="ORF">EHS24_000266</name>
</gene>
<evidence type="ECO:0000313" key="4">
    <source>
        <dbReference type="EMBL" id="RSH87750.1"/>
    </source>
</evidence>
<keyword evidence="3" id="KW-0732">Signal</keyword>
<keyword evidence="5" id="KW-1185">Reference proteome</keyword>
<name>A0A427Y9C0_9TREE</name>
<dbReference type="RefSeq" id="XP_028479958.1">
    <property type="nucleotide sequence ID" value="XM_028616101.1"/>
</dbReference>
<feature type="transmembrane region" description="Helical" evidence="2">
    <location>
        <begin position="343"/>
        <end position="366"/>
    </location>
</feature>
<dbReference type="Proteomes" id="UP000279236">
    <property type="component" value="Unassembled WGS sequence"/>
</dbReference>
<dbReference type="PROSITE" id="PS51257">
    <property type="entry name" value="PROKAR_LIPOPROTEIN"/>
    <property type="match status" value="1"/>
</dbReference>
<evidence type="ECO:0008006" key="6">
    <source>
        <dbReference type="Google" id="ProtNLM"/>
    </source>
</evidence>
<reference evidence="4 5" key="1">
    <citation type="submission" date="2018-11" db="EMBL/GenBank/DDBJ databases">
        <title>Genome sequence of Apiotrichum porosum DSM 27194.</title>
        <authorList>
            <person name="Aliyu H."/>
            <person name="Gorte O."/>
            <person name="Ochsenreither K."/>
        </authorList>
    </citation>
    <scope>NUCLEOTIDE SEQUENCE [LARGE SCALE GENOMIC DNA]</scope>
    <source>
        <strain evidence="4 5">DSM 27194</strain>
    </source>
</reference>
<dbReference type="EMBL" id="RSCE01000001">
    <property type="protein sequence ID" value="RSH87750.1"/>
    <property type="molecule type" value="Genomic_DNA"/>
</dbReference>
<evidence type="ECO:0000256" key="2">
    <source>
        <dbReference type="SAM" id="Phobius"/>
    </source>
</evidence>
<evidence type="ECO:0000256" key="3">
    <source>
        <dbReference type="SAM" id="SignalP"/>
    </source>
</evidence>
<feature type="region of interest" description="Disordered" evidence="1">
    <location>
        <begin position="565"/>
        <end position="585"/>
    </location>
</feature>
<feature type="compositionally biased region" description="Low complexity" evidence="1">
    <location>
        <begin position="673"/>
        <end position="689"/>
    </location>
</feature>
<feature type="compositionally biased region" description="Polar residues" evidence="1">
    <location>
        <begin position="717"/>
        <end position="730"/>
    </location>
</feature>
<organism evidence="4 5">
    <name type="scientific">Apiotrichum porosum</name>
    <dbReference type="NCBI Taxonomy" id="105984"/>
    <lineage>
        <taxon>Eukaryota</taxon>
        <taxon>Fungi</taxon>
        <taxon>Dikarya</taxon>
        <taxon>Basidiomycota</taxon>
        <taxon>Agaricomycotina</taxon>
        <taxon>Tremellomycetes</taxon>
        <taxon>Trichosporonales</taxon>
        <taxon>Trichosporonaceae</taxon>
        <taxon>Apiotrichum</taxon>
    </lineage>
</organism>